<proteinExistence type="predicted"/>
<dbReference type="EMBL" id="JAJHVV010000011">
    <property type="protein sequence ID" value="MCK6265044.1"/>
    <property type="molecule type" value="Genomic_DNA"/>
</dbReference>
<sequence>MLTGTSKSAKLQLLTPLQKANIYLSLFGLFKVPFIWLSRPKILHLDQSRVEVKLPLKRRSKNHLNSMYFGALCVGADVAGGFMAMSKAQSRGEKISLAFKSVKGDFLKRPETDVHFHCDDGDLIDEMLDQTIESGERVNQEVKITAMCPSLHGDEPMAVFYLTLSLKKV</sequence>
<keyword evidence="1" id="KW-1133">Transmembrane helix</keyword>
<feature type="transmembrane region" description="Helical" evidence="1">
    <location>
        <begin position="20"/>
        <end position="37"/>
    </location>
</feature>
<organism evidence="2 3">
    <name type="scientific">Vibrio amylolyticus</name>
    <dbReference type="NCBI Taxonomy" id="2847292"/>
    <lineage>
        <taxon>Bacteria</taxon>
        <taxon>Pseudomonadati</taxon>
        <taxon>Pseudomonadota</taxon>
        <taxon>Gammaproteobacteria</taxon>
        <taxon>Vibrionales</taxon>
        <taxon>Vibrionaceae</taxon>
        <taxon>Vibrio</taxon>
    </lineage>
</organism>
<accession>A0A9X1XT12</accession>
<reference evidence="2" key="1">
    <citation type="submission" date="2021-11" db="EMBL/GenBank/DDBJ databases">
        <title>Vibrio ZSDE26 sp. nov. and Vibrio ZSDZ34 sp. nov., isolated from coastal seawater in Qingdao.</title>
        <authorList>
            <person name="Zhang P."/>
        </authorList>
    </citation>
    <scope>NUCLEOTIDE SEQUENCE</scope>
    <source>
        <strain evidence="2">ZSDE26</strain>
    </source>
</reference>
<dbReference type="RefSeq" id="WP_248010121.1">
    <property type="nucleotide sequence ID" value="NZ_JAJHVV010000011.1"/>
</dbReference>
<evidence type="ECO:0000313" key="3">
    <source>
        <dbReference type="Proteomes" id="UP001139559"/>
    </source>
</evidence>
<keyword evidence="3" id="KW-1185">Reference proteome</keyword>
<feature type="transmembrane region" description="Helical" evidence="1">
    <location>
        <begin position="67"/>
        <end position="85"/>
    </location>
</feature>
<gene>
    <name evidence="2" type="ORF">KP803_17330</name>
</gene>
<dbReference type="InterPro" id="IPR029069">
    <property type="entry name" value="HotDog_dom_sf"/>
</dbReference>
<keyword evidence="1" id="KW-0472">Membrane</keyword>
<name>A0A9X1XT12_9VIBR</name>
<dbReference type="SUPFAM" id="SSF54637">
    <property type="entry name" value="Thioesterase/thiol ester dehydrase-isomerase"/>
    <property type="match status" value="1"/>
</dbReference>
<dbReference type="Gene3D" id="3.10.129.10">
    <property type="entry name" value="Hotdog Thioesterase"/>
    <property type="match status" value="1"/>
</dbReference>
<evidence type="ECO:0000313" key="2">
    <source>
        <dbReference type="EMBL" id="MCK6265044.1"/>
    </source>
</evidence>
<keyword evidence="1" id="KW-0812">Transmembrane</keyword>
<dbReference type="Pfam" id="PF14539">
    <property type="entry name" value="DUF4442"/>
    <property type="match status" value="1"/>
</dbReference>
<dbReference type="AlphaFoldDB" id="A0A9X1XT12"/>
<comment type="caution">
    <text evidence="2">The sequence shown here is derived from an EMBL/GenBank/DDBJ whole genome shotgun (WGS) entry which is preliminary data.</text>
</comment>
<evidence type="ECO:0000256" key="1">
    <source>
        <dbReference type="SAM" id="Phobius"/>
    </source>
</evidence>
<dbReference type="Proteomes" id="UP001139559">
    <property type="component" value="Unassembled WGS sequence"/>
</dbReference>
<dbReference type="InterPro" id="IPR027961">
    <property type="entry name" value="DUF4442"/>
</dbReference>
<protein>
    <submittedName>
        <fullName evidence="2">DUF4442 domain-containing protein</fullName>
    </submittedName>
</protein>